<dbReference type="Pfam" id="PF02368">
    <property type="entry name" value="Big_2"/>
    <property type="match status" value="1"/>
</dbReference>
<evidence type="ECO:0000256" key="3">
    <source>
        <dbReference type="SAM" id="SignalP"/>
    </source>
</evidence>
<feature type="compositionally biased region" description="Low complexity" evidence="1">
    <location>
        <begin position="647"/>
        <end position="666"/>
    </location>
</feature>
<dbReference type="EMBL" id="FMHG01000001">
    <property type="protein sequence ID" value="SCJ59581.1"/>
    <property type="molecule type" value="Genomic_DNA"/>
</dbReference>
<name>A0A1C6HQ48_9FIRM</name>
<feature type="region of interest" description="Disordered" evidence="1">
    <location>
        <begin position="641"/>
        <end position="666"/>
    </location>
</feature>
<keyword evidence="2" id="KW-1133">Transmembrane helix</keyword>
<dbReference type="PROSITE" id="PS51257">
    <property type="entry name" value="PROKAR_LIPOPROTEIN"/>
    <property type="match status" value="1"/>
</dbReference>
<proteinExistence type="predicted"/>
<dbReference type="InterPro" id="IPR003343">
    <property type="entry name" value="Big_2"/>
</dbReference>
<evidence type="ECO:0000259" key="4">
    <source>
        <dbReference type="SMART" id="SM00635"/>
    </source>
</evidence>
<evidence type="ECO:0000256" key="2">
    <source>
        <dbReference type="SAM" id="Phobius"/>
    </source>
</evidence>
<dbReference type="AlphaFoldDB" id="A0A1C6HQ48"/>
<dbReference type="InterPro" id="IPR008964">
    <property type="entry name" value="Invasin/intimin_cell_adhesion"/>
</dbReference>
<organism evidence="5">
    <name type="scientific">uncultured Anaerotruncus sp</name>
    <dbReference type="NCBI Taxonomy" id="905011"/>
    <lineage>
        <taxon>Bacteria</taxon>
        <taxon>Bacillati</taxon>
        <taxon>Bacillota</taxon>
        <taxon>Clostridia</taxon>
        <taxon>Eubacteriales</taxon>
        <taxon>Oscillospiraceae</taxon>
        <taxon>Anaerotruncus</taxon>
        <taxon>environmental samples</taxon>
    </lineage>
</organism>
<accession>A0A1C6HQ48</accession>
<gene>
    <name evidence="5" type="ORF">SAMEA3545359_00973</name>
</gene>
<reference evidence="5" key="1">
    <citation type="submission" date="2015-09" db="EMBL/GenBank/DDBJ databases">
        <authorList>
            <consortium name="Pathogen Informatics"/>
        </authorList>
    </citation>
    <scope>NUCLEOTIDE SEQUENCE</scope>
    <source>
        <strain evidence="5">2789STDY5834896</strain>
    </source>
</reference>
<dbReference type="Gene3D" id="2.60.40.1080">
    <property type="match status" value="1"/>
</dbReference>
<sequence length="703" mass="73426">MKKKIISSVLALMLVVGCLPLAALAAQNDIDAAQAPTYNESTNEFFAGGTPITIEDTDEAGKAALIKWDGGQQLIAADAAVYGGSDTVSSNIHLSSTSITMNGGQVKDLVGGNKTKNEKSGCDYSLIDTVTLDINGGTITRGLHGIDNQHTAFGADVRKEQNGKSYKNYAIGDLNVTIDGATVNDFRGVTSYAYAENVDVVVGRDAAAQLKGFMWGTNGIIGNATFTMYSGSTDIGQSILRCCILGKMTYNILGGEIGDIYAGSYYPAEETAAGSNNWDGWGFGGVDYGFVGSTEINVGADAKYNDIISGFQYREDVEIFKNKYADASWCIKEIDTTAPIVLNLSARPSAEKLDAFSVIGSDASYVTTNWKATGITLDQNELLLNAGGRAVQLNASVLPEYSTDSIVWTTSAPEVAEVLDGRVDPRSAGTAIITATAGDVSAQCEVTVYEVEEPQVPTIDPSKPVDKVEVGSTSNTHVVISSSANQLVTEILAGKAVDAVDEATKEAVKQAAESGKAITAAVSVELMDESQVTEADKALIKESAGKVAGGAVVAQYLDLKVLLTADGVELGTLNKLNSAASFTIAVPEELKADGRIFHIARLHDGKVDLLETVQNEDGTLTFSTDRFSTYALVYLDGSSGGNGNNGGETTTPGGDSTTDTGKGSDSANTGDVLPIAVLGAALAISAGAVLTLRGKQSKFRHMK</sequence>
<dbReference type="SUPFAM" id="SSF49373">
    <property type="entry name" value="Invasin/intimin cell-adhesion fragments"/>
    <property type="match status" value="1"/>
</dbReference>
<keyword evidence="3" id="KW-0732">Signal</keyword>
<feature type="signal peptide" evidence="3">
    <location>
        <begin position="1"/>
        <end position="25"/>
    </location>
</feature>
<evidence type="ECO:0000313" key="5">
    <source>
        <dbReference type="EMBL" id="SCJ59581.1"/>
    </source>
</evidence>
<feature type="chain" id="PRO_5008736646" evidence="3">
    <location>
        <begin position="26"/>
        <end position="703"/>
    </location>
</feature>
<dbReference type="SMART" id="SM00635">
    <property type="entry name" value="BID_2"/>
    <property type="match status" value="1"/>
</dbReference>
<evidence type="ECO:0000256" key="1">
    <source>
        <dbReference type="SAM" id="MobiDB-lite"/>
    </source>
</evidence>
<protein>
    <submittedName>
        <fullName evidence="5">Bacterial Ig-like domain (Group 2)</fullName>
    </submittedName>
</protein>
<keyword evidence="2" id="KW-0812">Transmembrane</keyword>
<keyword evidence="2" id="KW-0472">Membrane</keyword>
<feature type="domain" description="BIG2" evidence="4">
    <location>
        <begin position="371"/>
        <end position="447"/>
    </location>
</feature>
<feature type="transmembrane region" description="Helical" evidence="2">
    <location>
        <begin position="672"/>
        <end position="692"/>
    </location>
</feature>